<feature type="region of interest" description="Disordered" evidence="1">
    <location>
        <begin position="1"/>
        <end position="33"/>
    </location>
</feature>
<dbReference type="EMBL" id="CATIWC010000815">
    <property type="protein sequence ID" value="CAI8583575.1"/>
    <property type="molecule type" value="Genomic_DNA"/>
</dbReference>
<feature type="compositionally biased region" description="Polar residues" evidence="1">
    <location>
        <begin position="14"/>
        <end position="23"/>
    </location>
</feature>
<reference evidence="2 3" key="1">
    <citation type="submission" date="2023-01" db="EMBL/GenBank/DDBJ databases">
        <authorList>
            <person name="Kreplak J."/>
        </authorList>
    </citation>
    <scope>NUCLEOTIDE SEQUENCE [LARGE SCALE GENOMIC DNA]</scope>
</reference>
<dbReference type="AlphaFoldDB" id="A0AAV0YG79"/>
<name>A0AAV0YG79_VICFA</name>
<accession>A0AAV0YG79</accession>
<protein>
    <submittedName>
        <fullName evidence="2">Uncharacterized protein</fullName>
    </submittedName>
</protein>
<sequence>MKEKRGEKEAEVEQIQNNCNKSNPLLEGGEMNKAIGNSGGENVVKNLEVENVAESLGAVAIAGSKAKGQAKGTSGRKTAWNMKKIEEYCRLVWIEEVILRQRSRALWLRDDDRNTKFFHGKENQRRKKNHIAKLKDDKGIWWRGEKHCERILLSYFSDIFSSSGLSNIEEVCQVMKGKINSQQKLWCQAPYSSLEVKEVLKQMHPLKASGLDILPALFY</sequence>
<keyword evidence="3" id="KW-1185">Reference proteome</keyword>
<proteinExistence type="predicted"/>
<organism evidence="2 3">
    <name type="scientific">Vicia faba</name>
    <name type="common">Broad bean</name>
    <name type="synonym">Faba vulgaris</name>
    <dbReference type="NCBI Taxonomy" id="3906"/>
    <lineage>
        <taxon>Eukaryota</taxon>
        <taxon>Viridiplantae</taxon>
        <taxon>Streptophyta</taxon>
        <taxon>Embryophyta</taxon>
        <taxon>Tracheophyta</taxon>
        <taxon>Spermatophyta</taxon>
        <taxon>Magnoliopsida</taxon>
        <taxon>eudicotyledons</taxon>
        <taxon>Gunneridae</taxon>
        <taxon>Pentapetalae</taxon>
        <taxon>rosids</taxon>
        <taxon>fabids</taxon>
        <taxon>Fabales</taxon>
        <taxon>Fabaceae</taxon>
        <taxon>Papilionoideae</taxon>
        <taxon>50 kb inversion clade</taxon>
        <taxon>NPAAA clade</taxon>
        <taxon>Hologalegina</taxon>
        <taxon>IRL clade</taxon>
        <taxon>Fabeae</taxon>
        <taxon>Vicia</taxon>
    </lineage>
</organism>
<feature type="compositionally biased region" description="Basic and acidic residues" evidence="1">
    <location>
        <begin position="1"/>
        <end position="11"/>
    </location>
</feature>
<dbReference type="Proteomes" id="UP001157006">
    <property type="component" value="Unassembled WGS sequence"/>
</dbReference>
<comment type="caution">
    <text evidence="2">The sequence shown here is derived from an EMBL/GenBank/DDBJ whole genome shotgun (WGS) entry which is preliminary data.</text>
</comment>
<evidence type="ECO:0000313" key="3">
    <source>
        <dbReference type="Proteomes" id="UP001157006"/>
    </source>
</evidence>
<evidence type="ECO:0000256" key="1">
    <source>
        <dbReference type="SAM" id="MobiDB-lite"/>
    </source>
</evidence>
<evidence type="ECO:0000313" key="2">
    <source>
        <dbReference type="EMBL" id="CAI8583575.1"/>
    </source>
</evidence>
<gene>
    <name evidence="2" type="ORF">VFH_U033600</name>
</gene>